<dbReference type="InterPro" id="IPR029058">
    <property type="entry name" value="AB_hydrolase_fold"/>
</dbReference>
<dbReference type="OrthoDB" id="5451115at2"/>
<gene>
    <name evidence="1" type="ORF">BS411_07850</name>
</gene>
<comment type="caution">
    <text evidence="1">The sequence shown here is derived from an EMBL/GenBank/DDBJ whole genome shotgun (WGS) entry which is preliminary data.</text>
</comment>
<protein>
    <submittedName>
        <fullName evidence="1">Alpha/beta hydrolase</fullName>
    </submittedName>
</protein>
<dbReference type="RefSeq" id="WP_075198070.1">
    <property type="nucleotide sequence ID" value="NZ_CP187984.1"/>
</dbReference>
<sequence>MAKKNLSFTRVLLIGMALLFAGCASRDYRESASELAKNRGFIREEISANGIPLLTWQRITPPVTRLRVYIEGDGFAWVSRTRPSDDPTPHNPLGLKLAAADPSGNILYLARPCQFIGPPLPSACNVHLWTDKRFSSNVVEAMDKAVSQVVQRYPQARIELVGYSGGGNIAALLAARRTDVVSLRTVAGNLDVAYVNALHRVSAMPDAQSAADVAVKLANLPQIHFSGADDSTVPPAVARRFQNAVGERCAQVEVVPGMDHGSDWAALWPGLLLSAPVCR</sequence>
<accession>A0A2T7B7D4</accession>
<dbReference type="AlphaFoldDB" id="A0A2T7B7D4"/>
<evidence type="ECO:0000313" key="1">
    <source>
        <dbReference type="EMBL" id="PUX23816.1"/>
    </source>
</evidence>
<organism evidence="1">
    <name type="scientific">Cronobacter turicensis</name>
    <dbReference type="NCBI Taxonomy" id="413502"/>
    <lineage>
        <taxon>Bacteria</taxon>
        <taxon>Pseudomonadati</taxon>
        <taxon>Pseudomonadota</taxon>
        <taxon>Gammaproteobacteria</taxon>
        <taxon>Enterobacterales</taxon>
        <taxon>Enterobacteriaceae</taxon>
        <taxon>Cronobacter</taxon>
    </lineage>
</organism>
<proteinExistence type="predicted"/>
<dbReference type="Gene3D" id="3.40.50.1820">
    <property type="entry name" value="alpha/beta hydrolase"/>
    <property type="match status" value="1"/>
</dbReference>
<keyword evidence="1" id="KW-0378">Hydrolase</keyword>
<dbReference type="EMBL" id="MSAG01000012">
    <property type="protein sequence ID" value="PUX23816.1"/>
    <property type="molecule type" value="Genomic_DNA"/>
</dbReference>
<dbReference type="GO" id="GO:0016787">
    <property type="term" value="F:hydrolase activity"/>
    <property type="evidence" value="ECO:0007669"/>
    <property type="project" value="UniProtKB-KW"/>
</dbReference>
<name>A0A2T7B7D4_9ENTR</name>
<dbReference type="PROSITE" id="PS51257">
    <property type="entry name" value="PROKAR_LIPOPROTEIN"/>
    <property type="match status" value="1"/>
</dbReference>
<reference evidence="1" key="1">
    <citation type="submission" date="2016-12" db="EMBL/GenBank/DDBJ databases">
        <title>Analysis of the Molecular Diversity Among Cronobacter Species Isolated from Filth Flies Using a Pan Genomic DNA Microarray.</title>
        <authorList>
            <person name="Pava-Ripoll M."/>
            <person name="Tall B."/>
            <person name="Farber J."/>
            <person name="Fanning S."/>
            <person name="Lehner A."/>
            <person name="Stephan R."/>
            <person name="Pagotto F."/>
            <person name="Iverson C."/>
            <person name="Ziobro G."/>
            <person name="Miller A."/>
            <person name="Pearson R."/>
            <person name="Yan Q."/>
            <person name="Kim M."/>
            <person name="Jeong S."/>
            <person name="Park J."/>
            <person name="Jun S."/>
            <person name="Choi H."/>
            <person name="Chung T."/>
            <person name="Yoo Y."/>
            <person name="Park E."/>
            <person name="Hwang S."/>
            <person name="Lee B."/>
            <person name="Sathyamoorthy V."/>
            <person name="Carter L."/>
            <person name="Mammel M."/>
            <person name="Jackson S."/>
            <person name="Kothary M."/>
            <person name="Patel I."/>
            <person name="Grim C."/>
            <person name="Gopinath G."/>
            <person name="Gangiredla J."/>
            <person name="Chase H."/>
        </authorList>
    </citation>
    <scope>NUCLEOTIDE SEQUENCE [LARGE SCALE GENOMIC DNA]</scope>
    <source>
        <strain evidence="1">MOD1-Sh41s</strain>
    </source>
</reference>
<dbReference type="SUPFAM" id="SSF53474">
    <property type="entry name" value="alpha/beta-Hydrolases"/>
    <property type="match status" value="1"/>
</dbReference>